<accession>A0A5C4X2B5</accession>
<sequence length="499" mass="55895">MVGVQRSRINDGSMTVAELMAIPHLGLQLIAGAAGADNVVRWTHTSELEDPGPWFEGGELLIVNGFGIPQTPSRQIEYLHRLAEHRLAGIVVSVRAPVLTDELLRAANQASFPILRIPRQVPFIELSYIVANANERASRDRLARHVGIYDTLRLRNTAENNVQAMYEQLEKVSGYRLALVTPAMSPLLVDWPWVPTDFELDLSDELQVVNGGYVVPLFVGRRVTAYLIAQEHVDSVPEGLTVLQHISTLAALDAVDVQRRREAEHRQNSTTLASALEQSQPTEALEARFANAGIEPEQGFRLLAFESRSSNDDFEIAIRDWLYDRARSHLMTSQGALVAVVACGDNVIWQLASDTGAKVGVSGMSTEVQDVMKLHRQAMWALTLTSQESENCVAFAEDHHTLTPWLNSDRNQIETLSVDTLRPVLEYDEAEGTELLHTLRLYFHNQGQLRATAAQLYIHEHTLRYRLKRITELTGRNLKSYRDAFELWLAVETSSTTLH</sequence>
<evidence type="ECO:0000259" key="3">
    <source>
        <dbReference type="Pfam" id="PF13556"/>
    </source>
</evidence>
<evidence type="ECO:0000313" key="5">
    <source>
        <dbReference type="EMBL" id="TNM55348.1"/>
    </source>
</evidence>
<dbReference type="InterPro" id="IPR042070">
    <property type="entry name" value="PucR_C-HTH_sf"/>
</dbReference>
<feature type="domain" description="Purine catabolism PurC-like" evidence="2">
    <location>
        <begin position="18"/>
        <end position="130"/>
    </location>
</feature>
<evidence type="ECO:0008006" key="7">
    <source>
        <dbReference type="Google" id="ProtNLM"/>
    </source>
</evidence>
<evidence type="ECO:0000313" key="6">
    <source>
        <dbReference type="Proteomes" id="UP000314223"/>
    </source>
</evidence>
<name>A0A5C4X2B5_9MICO</name>
<dbReference type="Pfam" id="PF17853">
    <property type="entry name" value="GGDEF_2"/>
    <property type="match status" value="1"/>
</dbReference>
<dbReference type="InterPro" id="IPR041522">
    <property type="entry name" value="CdaR_GGDEF"/>
</dbReference>
<dbReference type="InterPro" id="IPR012914">
    <property type="entry name" value="PucR_dom"/>
</dbReference>
<dbReference type="InterPro" id="IPR025736">
    <property type="entry name" value="PucR_C-HTH_dom"/>
</dbReference>
<gene>
    <name evidence="5" type="ORF">FHQ09_09120</name>
</gene>
<dbReference type="Pfam" id="PF13556">
    <property type="entry name" value="HTH_30"/>
    <property type="match status" value="1"/>
</dbReference>
<feature type="domain" description="PucR C-terminal helix-turn-helix" evidence="3">
    <location>
        <begin position="435"/>
        <end position="491"/>
    </location>
</feature>
<dbReference type="Proteomes" id="UP000314223">
    <property type="component" value="Unassembled WGS sequence"/>
</dbReference>
<dbReference type="PANTHER" id="PTHR33744">
    <property type="entry name" value="CARBOHYDRATE DIACID REGULATOR"/>
    <property type="match status" value="1"/>
</dbReference>
<dbReference type="InterPro" id="IPR051448">
    <property type="entry name" value="CdaR-like_regulators"/>
</dbReference>
<comment type="caution">
    <text evidence="5">The sequence shown here is derived from an EMBL/GenBank/DDBJ whole genome shotgun (WGS) entry which is preliminary data.</text>
</comment>
<dbReference type="EMBL" id="VDMQ01000004">
    <property type="protein sequence ID" value="TNM55348.1"/>
    <property type="molecule type" value="Genomic_DNA"/>
</dbReference>
<reference evidence="5 6" key="1">
    <citation type="submission" date="2019-06" db="EMBL/GenBank/DDBJ databases">
        <authorList>
            <person name="Mardanova A.M."/>
            <person name="Pudova D.S."/>
            <person name="Shagimardanova E.I."/>
            <person name="Gogoleva N.E."/>
            <person name="Lutfullin M.T."/>
            <person name="Hadieva G.F."/>
            <person name="Sharipova M.R."/>
        </authorList>
    </citation>
    <scope>NUCLEOTIDE SEQUENCE [LARGE SCALE GENOMIC DNA]</scope>
    <source>
        <strain evidence="5 6">MG-1</strain>
    </source>
</reference>
<dbReference type="Gene3D" id="1.10.10.2840">
    <property type="entry name" value="PucR C-terminal helix-turn-helix domain"/>
    <property type="match status" value="1"/>
</dbReference>
<evidence type="ECO:0000259" key="2">
    <source>
        <dbReference type="Pfam" id="PF07905"/>
    </source>
</evidence>
<protein>
    <recommendedName>
        <fullName evidence="7">PucR family transcriptional regulator</fullName>
    </recommendedName>
</protein>
<organism evidence="5 6">
    <name type="scientific">Brevibacterium sediminis</name>
    <dbReference type="NCBI Taxonomy" id="1857024"/>
    <lineage>
        <taxon>Bacteria</taxon>
        <taxon>Bacillati</taxon>
        <taxon>Actinomycetota</taxon>
        <taxon>Actinomycetes</taxon>
        <taxon>Micrococcales</taxon>
        <taxon>Brevibacteriaceae</taxon>
        <taxon>Brevibacterium</taxon>
    </lineage>
</organism>
<feature type="domain" description="CdaR GGDEF-like" evidence="4">
    <location>
        <begin position="281"/>
        <end position="383"/>
    </location>
</feature>
<dbReference type="Pfam" id="PF07905">
    <property type="entry name" value="PucR"/>
    <property type="match status" value="1"/>
</dbReference>
<comment type="similarity">
    <text evidence="1">Belongs to the CdaR family.</text>
</comment>
<evidence type="ECO:0000259" key="4">
    <source>
        <dbReference type="Pfam" id="PF17853"/>
    </source>
</evidence>
<dbReference type="AlphaFoldDB" id="A0A5C4X2B5"/>
<evidence type="ECO:0000256" key="1">
    <source>
        <dbReference type="ARBA" id="ARBA00006754"/>
    </source>
</evidence>
<proteinExistence type="inferred from homology"/>